<evidence type="ECO:0008006" key="5">
    <source>
        <dbReference type="Google" id="ProtNLM"/>
    </source>
</evidence>
<protein>
    <recommendedName>
        <fullName evidence="5">Major facilitator superfamily (MFS) profile domain-containing protein</fullName>
    </recommendedName>
</protein>
<dbReference type="EnsemblPlants" id="OBART05G04840.1">
    <property type="protein sequence ID" value="OBART05G04840.1"/>
    <property type="gene ID" value="OBART05G04840"/>
</dbReference>
<dbReference type="PaxDb" id="65489-OBART05G04840.1"/>
<keyword evidence="2" id="KW-0813">Transport</keyword>
<comment type="similarity">
    <text evidence="1">Belongs to the major facilitator superfamily. Sugar transporter (TC 2.A.1.1) family.</text>
</comment>
<proteinExistence type="inferred from homology"/>
<evidence type="ECO:0000313" key="3">
    <source>
        <dbReference type="EnsemblPlants" id="OBART05G04840.1"/>
    </source>
</evidence>
<evidence type="ECO:0000256" key="1">
    <source>
        <dbReference type="ARBA" id="ARBA00010992"/>
    </source>
</evidence>
<reference evidence="3" key="1">
    <citation type="journal article" date="2009" name="Rice">
        <title>De Novo Next Generation Sequencing of Plant Genomes.</title>
        <authorList>
            <person name="Rounsley S."/>
            <person name="Marri P.R."/>
            <person name="Yu Y."/>
            <person name="He R."/>
            <person name="Sisneros N."/>
            <person name="Goicoechea J.L."/>
            <person name="Lee S.J."/>
            <person name="Angelova A."/>
            <person name="Kudrna D."/>
            <person name="Luo M."/>
            <person name="Affourtit J."/>
            <person name="Desany B."/>
            <person name="Knight J."/>
            <person name="Niazi F."/>
            <person name="Egholm M."/>
            <person name="Wing R.A."/>
        </authorList>
    </citation>
    <scope>NUCLEOTIDE SEQUENCE [LARGE SCALE GENOMIC DNA]</scope>
    <source>
        <strain evidence="3">cv. IRGC 105608</strain>
    </source>
</reference>
<sequence>MAFVALSCATVVMGGAIYGYDISTAGGVSSMESFLRDLLPEVLRRMAGAGAGARRVSNYCKFDS</sequence>
<name>A0A0D3G3R2_9ORYZ</name>
<dbReference type="STRING" id="65489.A0A0D3G3R2"/>
<dbReference type="GO" id="GO:0015144">
    <property type="term" value="F:carbohydrate transmembrane transporter activity"/>
    <property type="evidence" value="ECO:0007669"/>
    <property type="project" value="InterPro"/>
</dbReference>
<organism evidence="3">
    <name type="scientific">Oryza barthii</name>
    <dbReference type="NCBI Taxonomy" id="65489"/>
    <lineage>
        <taxon>Eukaryota</taxon>
        <taxon>Viridiplantae</taxon>
        <taxon>Streptophyta</taxon>
        <taxon>Embryophyta</taxon>
        <taxon>Tracheophyta</taxon>
        <taxon>Spermatophyta</taxon>
        <taxon>Magnoliopsida</taxon>
        <taxon>Liliopsida</taxon>
        <taxon>Poales</taxon>
        <taxon>Poaceae</taxon>
        <taxon>BOP clade</taxon>
        <taxon>Oryzoideae</taxon>
        <taxon>Oryzeae</taxon>
        <taxon>Oryzinae</taxon>
        <taxon>Oryza</taxon>
    </lineage>
</organism>
<keyword evidence="4" id="KW-1185">Reference proteome</keyword>
<accession>A0A0D3G3R2</accession>
<dbReference type="PANTHER" id="PTHR23500:SF127">
    <property type="entry name" value="OS05G0169700 PROTEIN"/>
    <property type="match status" value="1"/>
</dbReference>
<reference evidence="3" key="2">
    <citation type="submission" date="2015-03" db="UniProtKB">
        <authorList>
            <consortium name="EnsemblPlants"/>
        </authorList>
    </citation>
    <scope>IDENTIFICATION</scope>
</reference>
<dbReference type="Gramene" id="OBART05G04840.1">
    <property type="protein sequence ID" value="OBART05G04840.1"/>
    <property type="gene ID" value="OBART05G04840"/>
</dbReference>
<dbReference type="HOGENOM" id="CLU_2871183_0_0_1"/>
<evidence type="ECO:0000313" key="4">
    <source>
        <dbReference type="Proteomes" id="UP000026960"/>
    </source>
</evidence>
<dbReference type="InterPro" id="IPR045262">
    <property type="entry name" value="STP/PLT_plant"/>
</dbReference>
<dbReference type="AlphaFoldDB" id="A0A0D3G3R2"/>
<dbReference type="Proteomes" id="UP000026960">
    <property type="component" value="Chromosome 5"/>
</dbReference>
<dbReference type="PANTHER" id="PTHR23500">
    <property type="entry name" value="SOLUTE CARRIER FAMILY 2, FACILITATED GLUCOSE TRANSPORTER"/>
    <property type="match status" value="1"/>
</dbReference>
<evidence type="ECO:0000256" key="2">
    <source>
        <dbReference type="ARBA" id="ARBA00022448"/>
    </source>
</evidence>
<dbReference type="eggNOG" id="KOG0254">
    <property type="taxonomic scope" value="Eukaryota"/>
</dbReference>